<organism evidence="9 10">
    <name type="scientific">Streptomyces spirodelae</name>
    <dbReference type="NCBI Taxonomy" id="2812904"/>
    <lineage>
        <taxon>Bacteria</taxon>
        <taxon>Bacillati</taxon>
        <taxon>Actinomycetota</taxon>
        <taxon>Actinomycetes</taxon>
        <taxon>Kitasatosporales</taxon>
        <taxon>Streptomycetaceae</taxon>
        <taxon>Streptomyces</taxon>
    </lineage>
</organism>
<evidence type="ECO:0000256" key="6">
    <source>
        <dbReference type="HAMAP-Rule" id="MF_00176"/>
    </source>
</evidence>
<reference evidence="9 10" key="1">
    <citation type="submission" date="2021-02" db="EMBL/GenBank/DDBJ databases">
        <title>Streptomyces spirodelae sp. nov., isolated from duckweed.</title>
        <authorList>
            <person name="Saimee Y."/>
            <person name="Duangmal K."/>
        </authorList>
    </citation>
    <scope>NUCLEOTIDE SEQUENCE [LARGE SCALE GENOMIC DNA]</scope>
    <source>
        <strain evidence="9 10">DW4-2</strain>
    </source>
</reference>
<dbReference type="Pfam" id="PF00587">
    <property type="entry name" value="tRNA-synt_2b"/>
    <property type="match status" value="1"/>
</dbReference>
<comment type="catalytic activity">
    <reaction evidence="6">
        <text>tRNA(Sec) + L-serine + ATP = L-seryl-tRNA(Sec) + AMP + diphosphate + H(+)</text>
        <dbReference type="Rhea" id="RHEA:42580"/>
        <dbReference type="Rhea" id="RHEA-COMP:9742"/>
        <dbReference type="Rhea" id="RHEA-COMP:10128"/>
        <dbReference type="ChEBI" id="CHEBI:15378"/>
        <dbReference type="ChEBI" id="CHEBI:30616"/>
        <dbReference type="ChEBI" id="CHEBI:33019"/>
        <dbReference type="ChEBI" id="CHEBI:33384"/>
        <dbReference type="ChEBI" id="CHEBI:78442"/>
        <dbReference type="ChEBI" id="CHEBI:78533"/>
        <dbReference type="ChEBI" id="CHEBI:456215"/>
        <dbReference type="EC" id="6.1.1.11"/>
    </reaction>
</comment>
<feature type="binding site" evidence="6">
    <location>
        <begin position="230"/>
        <end position="232"/>
    </location>
    <ligand>
        <name>L-serine</name>
        <dbReference type="ChEBI" id="CHEBI:33384"/>
    </ligand>
</feature>
<keyword evidence="5 6" id="KW-0030">Aminoacyl-tRNA synthetase</keyword>
<dbReference type="NCBIfam" id="TIGR00414">
    <property type="entry name" value="serS"/>
    <property type="match status" value="1"/>
</dbReference>
<dbReference type="PROSITE" id="PS50862">
    <property type="entry name" value="AA_TRNA_LIGASE_II"/>
    <property type="match status" value="1"/>
</dbReference>
<keyword evidence="2 6" id="KW-0547">Nucleotide-binding</keyword>
<dbReference type="Proteomes" id="UP001518976">
    <property type="component" value="Unassembled WGS sequence"/>
</dbReference>
<dbReference type="HAMAP" id="MF_00176">
    <property type="entry name" value="Ser_tRNA_synth_type1"/>
    <property type="match status" value="1"/>
</dbReference>
<dbReference type="InterPro" id="IPR010978">
    <property type="entry name" value="tRNA-bd_arm"/>
</dbReference>
<evidence type="ECO:0000256" key="1">
    <source>
        <dbReference type="ARBA" id="ARBA00022598"/>
    </source>
</evidence>
<feature type="region of interest" description="Disordered" evidence="7">
    <location>
        <begin position="369"/>
        <end position="389"/>
    </location>
</feature>
<dbReference type="InterPro" id="IPR002314">
    <property type="entry name" value="aa-tRNA-synt_IIb"/>
</dbReference>
<dbReference type="SUPFAM" id="SSF46589">
    <property type="entry name" value="tRNA-binding arm"/>
    <property type="match status" value="1"/>
</dbReference>
<dbReference type="PIRSF" id="PIRSF001529">
    <property type="entry name" value="Ser-tRNA-synth_IIa"/>
    <property type="match status" value="1"/>
</dbReference>
<dbReference type="EC" id="6.1.1.11" evidence="6"/>
<dbReference type="InterPro" id="IPR042103">
    <property type="entry name" value="SerRS_1_N_sf"/>
</dbReference>
<dbReference type="InterPro" id="IPR015866">
    <property type="entry name" value="Ser-tRNA-synth_1_N"/>
</dbReference>
<keyword evidence="10" id="KW-1185">Reference proteome</keyword>
<comment type="caution">
    <text evidence="9">The sequence shown here is derived from an EMBL/GenBank/DDBJ whole genome shotgun (WGS) entry which is preliminary data.</text>
</comment>
<dbReference type="InterPro" id="IPR006195">
    <property type="entry name" value="aa-tRNA-synth_II"/>
</dbReference>
<evidence type="ECO:0000256" key="2">
    <source>
        <dbReference type="ARBA" id="ARBA00022741"/>
    </source>
</evidence>
<comment type="similarity">
    <text evidence="6">Belongs to the class-II aminoacyl-tRNA synthetase family. Type-1 seryl-tRNA synthetase subfamily.</text>
</comment>
<evidence type="ECO:0000256" key="7">
    <source>
        <dbReference type="SAM" id="MobiDB-lite"/>
    </source>
</evidence>
<accession>A0ABS3WW20</accession>
<dbReference type="SUPFAM" id="SSF55681">
    <property type="entry name" value="Class II aaRS and biotin synthetases"/>
    <property type="match status" value="1"/>
</dbReference>
<dbReference type="InterPro" id="IPR045864">
    <property type="entry name" value="aa-tRNA-synth_II/BPL/LPL"/>
</dbReference>
<feature type="binding site" evidence="6">
    <location>
        <begin position="261"/>
        <end position="263"/>
    </location>
    <ligand>
        <name>ATP</name>
        <dbReference type="ChEBI" id="CHEBI:30616"/>
    </ligand>
</feature>
<evidence type="ECO:0000256" key="4">
    <source>
        <dbReference type="ARBA" id="ARBA00022917"/>
    </source>
</evidence>
<dbReference type="PRINTS" id="PR00981">
    <property type="entry name" value="TRNASYNTHSER"/>
</dbReference>
<dbReference type="PANTHER" id="PTHR11778">
    <property type="entry name" value="SERYL-TRNA SYNTHETASE"/>
    <property type="match status" value="1"/>
</dbReference>
<evidence type="ECO:0000313" key="9">
    <source>
        <dbReference type="EMBL" id="MBO8187332.1"/>
    </source>
</evidence>
<dbReference type="GO" id="GO:0004828">
    <property type="term" value="F:serine-tRNA ligase activity"/>
    <property type="evidence" value="ECO:0007669"/>
    <property type="project" value="UniProtKB-EC"/>
</dbReference>
<keyword evidence="3 6" id="KW-0067">ATP-binding</keyword>
<comment type="subcellular location">
    <subcellularLocation>
        <location evidence="6">Cytoplasm</location>
    </subcellularLocation>
</comment>
<protein>
    <recommendedName>
        <fullName evidence="6">Serine--tRNA ligase</fullName>
        <ecNumber evidence="6">6.1.1.11</ecNumber>
    </recommendedName>
    <alternativeName>
        <fullName evidence="6">Seryl-tRNA synthetase</fullName>
        <shortName evidence="6">SerRS</shortName>
    </alternativeName>
    <alternativeName>
        <fullName evidence="6">Seryl-tRNA(Ser/Sec) synthetase</fullName>
    </alternativeName>
</protein>
<dbReference type="Gene3D" id="3.30.930.10">
    <property type="entry name" value="Bira Bifunctional Protein, Domain 2"/>
    <property type="match status" value="1"/>
</dbReference>
<proteinExistence type="inferred from homology"/>
<evidence type="ECO:0000313" key="10">
    <source>
        <dbReference type="Proteomes" id="UP001518976"/>
    </source>
</evidence>
<keyword evidence="4 6" id="KW-0648">Protein biosynthesis</keyword>
<keyword evidence="6" id="KW-0963">Cytoplasm</keyword>
<evidence type="ECO:0000256" key="5">
    <source>
        <dbReference type="ARBA" id="ARBA00023146"/>
    </source>
</evidence>
<name>A0ABS3WW20_9ACTN</name>
<feature type="binding site" evidence="6">
    <location>
        <position position="399"/>
    </location>
    <ligand>
        <name>L-serine</name>
        <dbReference type="ChEBI" id="CHEBI:33384"/>
    </ligand>
</feature>
<evidence type="ECO:0000259" key="8">
    <source>
        <dbReference type="PROSITE" id="PS50862"/>
    </source>
</evidence>
<sequence length="442" mass="48324">MIDLRLLREDPDRARASQRARGEDVDLVDAVLSADERRRSSSVRFDELRAEQKQLGKLIPKATSEEKAELLSRAGELATAVKAADAEKDEAAAETQQLLRRLSNLVHPDVPVGGEEDFAVLETIGTPRDFAAEGFEPKDHLELGQKLGAIDVERGAKVSGSRFYFLTGVGALLELALVNAAIAQATEAGFTPMLTPALVKPHAMEGTGFLGQAAQDVYHLPKDDMYLVGTSEVPLAGYHMDEIIEADRLPLRYAAFSPCFRREAGSYGKDTRGIFRVHQFDKVEMFSYVAPEDSQAEHHRLLQWEKQWLSSLELPFQVIDVATGDLGSSAARKFDCEAWVPTQGKYRELTSTSDCTEFQSRRLSIRMREKAGGSEATSGGGGGRATGGHVKPLATLNGTLCAVPRTIVALLENHQQEDGSVWVPPVLRPYLGGREALEPVAK</sequence>
<keyword evidence="1 6" id="KW-0436">Ligase</keyword>
<feature type="binding site" evidence="6">
    <location>
        <begin position="348"/>
        <end position="351"/>
    </location>
    <ligand>
        <name>ATP</name>
        <dbReference type="ChEBI" id="CHEBI:30616"/>
    </ligand>
</feature>
<dbReference type="RefSeq" id="WP_209266137.1">
    <property type="nucleotide sequence ID" value="NZ_JAFFZN010000015.1"/>
</dbReference>
<dbReference type="Pfam" id="PF02403">
    <property type="entry name" value="Seryl_tRNA_N"/>
    <property type="match status" value="1"/>
</dbReference>
<dbReference type="Gene3D" id="1.10.287.40">
    <property type="entry name" value="Serine-tRNA synthetase, tRNA binding domain"/>
    <property type="match status" value="1"/>
</dbReference>
<comment type="domain">
    <text evidence="6">Consists of two distinct domains, a catalytic core and a N-terminal extension that is involved in tRNA binding.</text>
</comment>
<comment type="catalytic activity">
    <reaction evidence="6">
        <text>tRNA(Ser) + L-serine + ATP = L-seryl-tRNA(Ser) + AMP + diphosphate + H(+)</text>
        <dbReference type="Rhea" id="RHEA:12292"/>
        <dbReference type="Rhea" id="RHEA-COMP:9669"/>
        <dbReference type="Rhea" id="RHEA-COMP:9703"/>
        <dbReference type="ChEBI" id="CHEBI:15378"/>
        <dbReference type="ChEBI" id="CHEBI:30616"/>
        <dbReference type="ChEBI" id="CHEBI:33019"/>
        <dbReference type="ChEBI" id="CHEBI:33384"/>
        <dbReference type="ChEBI" id="CHEBI:78442"/>
        <dbReference type="ChEBI" id="CHEBI:78533"/>
        <dbReference type="ChEBI" id="CHEBI:456215"/>
        <dbReference type="EC" id="6.1.1.11"/>
    </reaction>
</comment>
<comment type="subunit">
    <text evidence="6">Homodimer. The tRNA molecule binds across the dimer.</text>
</comment>
<comment type="pathway">
    <text evidence="6">Aminoacyl-tRNA biosynthesis; selenocysteinyl-tRNA(Sec) biosynthesis; L-seryl-tRNA(Sec) from L-serine and tRNA(Sec): step 1/1.</text>
</comment>
<dbReference type="InterPro" id="IPR033729">
    <property type="entry name" value="SerRS_core"/>
</dbReference>
<evidence type="ECO:0000256" key="3">
    <source>
        <dbReference type="ARBA" id="ARBA00022840"/>
    </source>
</evidence>
<comment type="function">
    <text evidence="6">Catalyzes the attachment of serine to tRNA(Ser). Is also able to aminoacylate tRNA(Sec) with serine, to form the misacylated tRNA L-seryl-tRNA(Sec), which will be further converted into selenocysteinyl-tRNA(Sec).</text>
</comment>
<feature type="binding site" evidence="6">
    <location>
        <position position="277"/>
    </location>
    <ligand>
        <name>ATP</name>
        <dbReference type="ChEBI" id="CHEBI:30616"/>
    </ligand>
</feature>
<feature type="domain" description="Aminoacyl-transfer RNA synthetases class-II family profile" evidence="8">
    <location>
        <begin position="139"/>
        <end position="424"/>
    </location>
</feature>
<dbReference type="CDD" id="cd00770">
    <property type="entry name" value="SerRS_core"/>
    <property type="match status" value="1"/>
</dbReference>
<dbReference type="EMBL" id="JAFFZN010000015">
    <property type="protein sequence ID" value="MBO8187332.1"/>
    <property type="molecule type" value="Genomic_DNA"/>
</dbReference>
<feature type="binding site" evidence="6">
    <location>
        <position position="284"/>
    </location>
    <ligand>
        <name>L-serine</name>
        <dbReference type="ChEBI" id="CHEBI:33384"/>
    </ligand>
</feature>
<dbReference type="InterPro" id="IPR002317">
    <property type="entry name" value="Ser-tRNA-ligase_type_1"/>
</dbReference>
<gene>
    <name evidence="6 9" type="primary">serS</name>
    <name evidence="9" type="ORF">JW592_17950</name>
</gene>